<dbReference type="RefSeq" id="WP_266259994.1">
    <property type="nucleotide sequence ID" value="NZ_JAMXWF010000026.1"/>
</dbReference>
<dbReference type="AlphaFoldDB" id="A0AAP5EQP8"/>
<evidence type="ECO:0000313" key="4">
    <source>
        <dbReference type="Proteomes" id="UP001242288"/>
    </source>
</evidence>
<sequence length="80" mass="9264">MKTIAIIDNEMSEVGFGVPTSLLKLSEFHYCLRVRRERARQRYQYFDLRAMGERLRTGCRLVTGTSPAQRGGRRTIEKGK</sequence>
<comment type="caution">
    <text evidence="2">The sequence shown here is derived from an EMBL/GenBank/DDBJ whole genome shotgun (WGS) entry which is preliminary data.</text>
</comment>
<evidence type="ECO:0000313" key="1">
    <source>
        <dbReference type="EMBL" id="MCX4149024.1"/>
    </source>
</evidence>
<dbReference type="EMBL" id="JAPKHW010000026">
    <property type="protein sequence ID" value="MCX4149024.1"/>
    <property type="molecule type" value="Genomic_DNA"/>
</dbReference>
<evidence type="ECO:0000313" key="2">
    <source>
        <dbReference type="EMBL" id="MDQ6410841.1"/>
    </source>
</evidence>
<dbReference type="Proteomes" id="UP001209412">
    <property type="component" value="Unassembled WGS sequence"/>
</dbReference>
<gene>
    <name evidence="2" type="ORF">NIE36_27065</name>
    <name evidence="1" type="ORF">OSB80_27140</name>
</gene>
<evidence type="ECO:0000313" key="3">
    <source>
        <dbReference type="Proteomes" id="UP001209412"/>
    </source>
</evidence>
<proteinExistence type="predicted"/>
<name>A0AAP5EQP8_9BURK</name>
<dbReference type="Proteomes" id="UP001242288">
    <property type="component" value="Unassembled WGS sequence"/>
</dbReference>
<dbReference type="EMBL" id="JAMXWF010000026">
    <property type="protein sequence ID" value="MDQ6410841.1"/>
    <property type="molecule type" value="Genomic_DNA"/>
</dbReference>
<organism evidence="2 4">
    <name type="scientific">Paraburkholderia madseniana</name>
    <dbReference type="NCBI Taxonomy" id="2599607"/>
    <lineage>
        <taxon>Bacteria</taxon>
        <taxon>Pseudomonadati</taxon>
        <taxon>Pseudomonadota</taxon>
        <taxon>Betaproteobacteria</taxon>
        <taxon>Burkholderiales</taxon>
        <taxon>Burkholderiaceae</taxon>
        <taxon>Paraburkholderia</taxon>
    </lineage>
</organism>
<reference evidence="2" key="1">
    <citation type="submission" date="2022-06" db="EMBL/GenBank/DDBJ databases">
        <title>PHB producers.</title>
        <authorList>
            <person name="Besaury L."/>
        </authorList>
    </citation>
    <scope>NUCLEOTIDE SEQUENCE</scope>
    <source>
        <strain evidence="2 3">SEWS6</strain>
    </source>
</reference>
<protein>
    <submittedName>
        <fullName evidence="2">Uncharacterized protein</fullName>
    </submittedName>
</protein>
<keyword evidence="3" id="KW-1185">Reference proteome</keyword>
<accession>A0AAP5EQP8</accession>